<keyword evidence="8 17" id="KW-0812">Transmembrane</keyword>
<comment type="similarity">
    <text evidence="3 16">Belongs to the CDP-alcohol phosphatidyltransferase class-I family.</text>
</comment>
<evidence type="ECO:0000256" key="16">
    <source>
        <dbReference type="RuleBase" id="RU003750"/>
    </source>
</evidence>
<comment type="subcellular location">
    <subcellularLocation>
        <location evidence="1">Membrane</location>
        <topology evidence="1">Multi-pass membrane protein</topology>
    </subcellularLocation>
</comment>
<reference evidence="18 19" key="1">
    <citation type="submission" date="2019-11" db="EMBL/GenBank/DDBJ databases">
        <authorList>
            <person name="Zhang J."/>
            <person name="Sun C."/>
        </authorList>
    </citation>
    <scope>NUCLEOTIDE SEQUENCE [LARGE SCALE GENOMIC DNA]</scope>
    <source>
        <strain evidence="19">sp2</strain>
    </source>
</reference>
<keyword evidence="9 17" id="KW-1133">Transmembrane helix</keyword>
<comment type="pathway">
    <text evidence="2">Phospholipid metabolism; phosphatidylglycerol biosynthesis; phosphatidylglycerol from CDP-diacylglycerol: step 1/2.</text>
</comment>
<keyword evidence="13" id="KW-1208">Phospholipid metabolism</keyword>
<evidence type="ECO:0000256" key="8">
    <source>
        <dbReference type="ARBA" id="ARBA00022692"/>
    </source>
</evidence>
<evidence type="ECO:0000313" key="19">
    <source>
        <dbReference type="Proteomes" id="UP000427716"/>
    </source>
</evidence>
<evidence type="ECO:0000313" key="18">
    <source>
        <dbReference type="EMBL" id="QGT78459.1"/>
    </source>
</evidence>
<evidence type="ECO:0000256" key="1">
    <source>
        <dbReference type="ARBA" id="ARBA00004141"/>
    </source>
</evidence>
<dbReference type="Pfam" id="PF01066">
    <property type="entry name" value="CDP-OH_P_transf"/>
    <property type="match status" value="1"/>
</dbReference>
<keyword evidence="10" id="KW-0443">Lipid metabolism</keyword>
<dbReference type="KEGG" id="ghl:GM160_05835"/>
<evidence type="ECO:0000256" key="15">
    <source>
        <dbReference type="NCBIfam" id="TIGR00560"/>
    </source>
</evidence>
<dbReference type="InterPro" id="IPR004570">
    <property type="entry name" value="Phosphatidylglycerol_P_synth"/>
</dbReference>
<evidence type="ECO:0000256" key="13">
    <source>
        <dbReference type="ARBA" id="ARBA00023264"/>
    </source>
</evidence>
<evidence type="ECO:0000256" key="3">
    <source>
        <dbReference type="ARBA" id="ARBA00010441"/>
    </source>
</evidence>
<dbReference type="RefSeq" id="WP_156573874.1">
    <property type="nucleotide sequence ID" value="NZ_CP046415.1"/>
</dbReference>
<feature type="transmembrane region" description="Helical" evidence="17">
    <location>
        <begin position="132"/>
        <end position="150"/>
    </location>
</feature>
<accession>A0A6I6CWF7</accession>
<organism evidence="18 19">
    <name type="scientific">Guyparkeria halophila</name>
    <dbReference type="NCBI Taxonomy" id="47960"/>
    <lineage>
        <taxon>Bacteria</taxon>
        <taxon>Pseudomonadati</taxon>
        <taxon>Pseudomonadota</taxon>
        <taxon>Gammaproteobacteria</taxon>
        <taxon>Chromatiales</taxon>
        <taxon>Thioalkalibacteraceae</taxon>
        <taxon>Guyparkeria</taxon>
    </lineage>
</organism>
<gene>
    <name evidence="18" type="primary">pgsA</name>
    <name evidence="18" type="ORF">GM160_05835</name>
</gene>
<dbReference type="AlphaFoldDB" id="A0A6I6CWF7"/>
<dbReference type="EC" id="2.7.8.5" evidence="4 15"/>
<evidence type="ECO:0000256" key="2">
    <source>
        <dbReference type="ARBA" id="ARBA00005042"/>
    </source>
</evidence>
<evidence type="ECO:0000256" key="17">
    <source>
        <dbReference type="SAM" id="Phobius"/>
    </source>
</evidence>
<keyword evidence="11 17" id="KW-0472">Membrane</keyword>
<comment type="catalytic activity">
    <reaction evidence="14">
        <text>a CDP-1,2-diacyl-sn-glycerol + sn-glycerol 3-phosphate = a 1,2-diacyl-sn-glycero-3-phospho-(1'-sn-glycero-3'-phosphate) + CMP + H(+)</text>
        <dbReference type="Rhea" id="RHEA:12593"/>
        <dbReference type="ChEBI" id="CHEBI:15378"/>
        <dbReference type="ChEBI" id="CHEBI:57597"/>
        <dbReference type="ChEBI" id="CHEBI:58332"/>
        <dbReference type="ChEBI" id="CHEBI:60110"/>
        <dbReference type="ChEBI" id="CHEBI:60377"/>
        <dbReference type="EC" id="2.7.8.5"/>
    </reaction>
</comment>
<feature type="transmembrane region" description="Helical" evidence="17">
    <location>
        <begin position="156"/>
        <end position="175"/>
    </location>
</feature>
<evidence type="ECO:0000256" key="7">
    <source>
        <dbReference type="ARBA" id="ARBA00022679"/>
    </source>
</evidence>
<dbReference type="GO" id="GO:0008444">
    <property type="term" value="F:CDP-diacylglycerol-glycerol-3-phosphate 3-phosphatidyltransferase activity"/>
    <property type="evidence" value="ECO:0007669"/>
    <property type="project" value="UniProtKB-UniRule"/>
</dbReference>
<evidence type="ECO:0000256" key="12">
    <source>
        <dbReference type="ARBA" id="ARBA00023209"/>
    </source>
</evidence>
<evidence type="ECO:0000256" key="10">
    <source>
        <dbReference type="ARBA" id="ARBA00023098"/>
    </source>
</evidence>
<dbReference type="PANTHER" id="PTHR14269">
    <property type="entry name" value="CDP-DIACYLGLYCEROL--GLYCEROL-3-PHOSPHATE 3-PHOSPHATIDYLTRANSFERASE-RELATED"/>
    <property type="match status" value="1"/>
</dbReference>
<dbReference type="NCBIfam" id="TIGR00560">
    <property type="entry name" value="pgsA"/>
    <property type="match status" value="1"/>
</dbReference>
<evidence type="ECO:0000256" key="6">
    <source>
        <dbReference type="ARBA" id="ARBA00022516"/>
    </source>
</evidence>
<evidence type="ECO:0000256" key="14">
    <source>
        <dbReference type="ARBA" id="ARBA00048586"/>
    </source>
</evidence>
<keyword evidence="7 16" id="KW-0808">Transferase</keyword>
<dbReference type="PROSITE" id="PS00379">
    <property type="entry name" value="CDP_ALCOHOL_P_TRANSF"/>
    <property type="match status" value="1"/>
</dbReference>
<dbReference type="EMBL" id="CP046415">
    <property type="protein sequence ID" value="QGT78459.1"/>
    <property type="molecule type" value="Genomic_DNA"/>
</dbReference>
<dbReference type="GO" id="GO:0016020">
    <property type="term" value="C:membrane"/>
    <property type="evidence" value="ECO:0007669"/>
    <property type="project" value="UniProtKB-SubCell"/>
</dbReference>
<keyword evidence="19" id="KW-1185">Reference proteome</keyword>
<dbReference type="Gene3D" id="1.20.120.1760">
    <property type="match status" value="1"/>
</dbReference>
<protein>
    <recommendedName>
        <fullName evidence="5 15">CDP-diacylglycerol--glycerol-3-phosphate 3-phosphatidyltransferase</fullName>
        <ecNumber evidence="4 15">2.7.8.5</ecNumber>
    </recommendedName>
</protein>
<name>A0A6I6CWF7_9GAMM</name>
<feature type="transmembrane region" description="Helical" evidence="17">
    <location>
        <begin position="7"/>
        <end position="27"/>
    </location>
</feature>
<sequence length="194" mass="21069">MNLPMTLTWLRIAAIPLLVIVFLFTPVEFARPAAAWIFGLASLTDFLDGYLARRWNQQSAFGAFLDPVADKLIVAVALVLLVFTDGDLPIVIATAVIIGREVFVSALREWMAGRGISAAVKVSSLGKLKTTAQMFAILFLLYHFPLFGLIDVHAIGYWLLMVAALLTFVSGAQYARAAVVAVKQAEAESQARGN</sequence>
<feature type="transmembrane region" description="Helical" evidence="17">
    <location>
        <begin position="63"/>
        <end position="84"/>
    </location>
</feature>
<keyword evidence="6" id="KW-0444">Lipid biosynthesis</keyword>
<dbReference type="InterPro" id="IPR000462">
    <property type="entry name" value="CDP-OH_P_trans"/>
</dbReference>
<dbReference type="Proteomes" id="UP000427716">
    <property type="component" value="Chromosome"/>
</dbReference>
<feature type="transmembrane region" description="Helical" evidence="17">
    <location>
        <begin position="33"/>
        <end position="51"/>
    </location>
</feature>
<dbReference type="PANTHER" id="PTHR14269:SF62">
    <property type="entry name" value="CDP-DIACYLGLYCEROL--GLYCEROL-3-PHOSPHATE 3-PHOSPHATIDYLTRANSFERASE 1, CHLOROPLASTIC"/>
    <property type="match status" value="1"/>
</dbReference>
<proteinExistence type="inferred from homology"/>
<dbReference type="GO" id="GO:0046474">
    <property type="term" value="P:glycerophospholipid biosynthetic process"/>
    <property type="evidence" value="ECO:0007669"/>
    <property type="project" value="TreeGrafter"/>
</dbReference>
<evidence type="ECO:0000256" key="11">
    <source>
        <dbReference type="ARBA" id="ARBA00023136"/>
    </source>
</evidence>
<evidence type="ECO:0000256" key="9">
    <source>
        <dbReference type="ARBA" id="ARBA00022989"/>
    </source>
</evidence>
<dbReference type="PIRSF" id="PIRSF000847">
    <property type="entry name" value="Phos_ph_gly_syn"/>
    <property type="match status" value="1"/>
</dbReference>
<dbReference type="InterPro" id="IPR043130">
    <property type="entry name" value="CDP-OH_PTrfase_TM_dom"/>
</dbReference>
<dbReference type="InterPro" id="IPR050324">
    <property type="entry name" value="CDP-alcohol_PTase-I"/>
</dbReference>
<keyword evidence="12" id="KW-0594">Phospholipid biosynthesis</keyword>
<evidence type="ECO:0000256" key="5">
    <source>
        <dbReference type="ARBA" id="ARBA00014944"/>
    </source>
</evidence>
<dbReference type="InterPro" id="IPR048254">
    <property type="entry name" value="CDP_ALCOHOL_P_TRANSF_CS"/>
</dbReference>
<evidence type="ECO:0000256" key="4">
    <source>
        <dbReference type="ARBA" id="ARBA00013170"/>
    </source>
</evidence>